<keyword evidence="5 8" id="KW-0812">Transmembrane</keyword>
<evidence type="ECO:0000256" key="2">
    <source>
        <dbReference type="ARBA" id="ARBA00007069"/>
    </source>
</evidence>
<dbReference type="Proteomes" id="UP000182135">
    <property type="component" value="Unassembled WGS sequence"/>
</dbReference>
<sequence>MEALLDIYFKILQPALIETLSMVIQSTIYSILLGFIPAIILVVTSPNGLKPQRTIYRILDFIVNVLRSFPFLILMICLIPITRRVVGTSIGTAAAIVPLSIGAAPFAARVIESSLIEVDRGVIEAAKSFGASNIQIIFKVMLKEALPSIVQGITLTLISIVGYSAMAGTIGGGGLGNVAMKYGYHRYETQTMIYTVILLIILVQFFQTIGNLVYKALAK</sequence>
<evidence type="ECO:0000313" key="10">
    <source>
        <dbReference type="EMBL" id="SFG00590.1"/>
    </source>
</evidence>
<dbReference type="STRING" id="1529.SAMN04487885_12017"/>
<reference evidence="10 11" key="1">
    <citation type="submission" date="2016-10" db="EMBL/GenBank/DDBJ databases">
        <authorList>
            <person name="de Groot N.N."/>
        </authorList>
    </citation>
    <scope>NUCLEOTIDE SEQUENCE [LARGE SCALE GENOMIC DNA]</scope>
    <source>
        <strain evidence="10 11">NLAE-zl-G419</strain>
    </source>
</reference>
<feature type="transmembrane region" description="Helical" evidence="8">
    <location>
        <begin position="61"/>
        <end position="81"/>
    </location>
</feature>
<evidence type="ECO:0000256" key="6">
    <source>
        <dbReference type="ARBA" id="ARBA00022989"/>
    </source>
</evidence>
<proteinExistence type="inferred from homology"/>
<organism evidence="10 11">
    <name type="scientific">Clostridium cadaveris</name>
    <dbReference type="NCBI Taxonomy" id="1529"/>
    <lineage>
        <taxon>Bacteria</taxon>
        <taxon>Bacillati</taxon>
        <taxon>Bacillota</taxon>
        <taxon>Clostridia</taxon>
        <taxon>Eubacteriales</taxon>
        <taxon>Clostridiaceae</taxon>
        <taxon>Clostridium</taxon>
    </lineage>
</organism>
<dbReference type="PROSITE" id="PS50928">
    <property type="entry name" value="ABC_TM1"/>
    <property type="match status" value="1"/>
</dbReference>
<dbReference type="AlphaFoldDB" id="A0A1I2NBY0"/>
<dbReference type="InterPro" id="IPR035906">
    <property type="entry name" value="MetI-like_sf"/>
</dbReference>
<dbReference type="Pfam" id="PF00528">
    <property type="entry name" value="BPD_transp_1"/>
    <property type="match status" value="1"/>
</dbReference>
<dbReference type="InterPro" id="IPR051322">
    <property type="entry name" value="AA_ABC_Transporter_Permease"/>
</dbReference>
<comment type="subcellular location">
    <subcellularLocation>
        <location evidence="1 8">Cell membrane</location>
        <topology evidence="1 8">Multi-pass membrane protein</topology>
    </subcellularLocation>
</comment>
<feature type="transmembrane region" description="Helical" evidence="8">
    <location>
        <begin position="149"/>
        <end position="172"/>
    </location>
</feature>
<evidence type="ECO:0000256" key="5">
    <source>
        <dbReference type="ARBA" id="ARBA00022692"/>
    </source>
</evidence>
<keyword evidence="3 8" id="KW-0813">Transport</keyword>
<dbReference type="PANTHER" id="PTHR30450:SF1">
    <property type="entry name" value="D-METHIONINE TRANSPORT SYSTEM PERMEASE PROTEIN METI-RELATED"/>
    <property type="match status" value="1"/>
</dbReference>
<gene>
    <name evidence="10" type="ORF">SAMN04487885_12017</name>
</gene>
<dbReference type="FunFam" id="1.10.3720.10:FF:000002">
    <property type="entry name" value="D-methionine ABC transporter permease MetI"/>
    <property type="match status" value="1"/>
</dbReference>
<dbReference type="CDD" id="cd06261">
    <property type="entry name" value="TM_PBP2"/>
    <property type="match status" value="1"/>
</dbReference>
<feature type="transmembrane region" description="Helical" evidence="8">
    <location>
        <begin position="28"/>
        <end position="49"/>
    </location>
</feature>
<comment type="similarity">
    <text evidence="2">Belongs to the binding-protein-dependent transport system permease family. CysTW subfamily.</text>
</comment>
<dbReference type="eggNOG" id="COG2011">
    <property type="taxonomic scope" value="Bacteria"/>
</dbReference>
<dbReference type="RefSeq" id="WP_074845984.1">
    <property type="nucleotide sequence ID" value="NZ_BAAACD010000021.1"/>
</dbReference>
<keyword evidence="6 8" id="KW-1133">Transmembrane helix</keyword>
<evidence type="ECO:0000256" key="4">
    <source>
        <dbReference type="ARBA" id="ARBA00022475"/>
    </source>
</evidence>
<protein>
    <submittedName>
        <fullName evidence="10">D-methionine transport system permease protein</fullName>
    </submittedName>
</protein>
<keyword evidence="11" id="KW-1185">Reference proteome</keyword>
<feature type="transmembrane region" description="Helical" evidence="8">
    <location>
        <begin position="192"/>
        <end position="214"/>
    </location>
</feature>
<dbReference type="GO" id="GO:0048473">
    <property type="term" value="P:D-methionine transmembrane transport"/>
    <property type="evidence" value="ECO:0007669"/>
    <property type="project" value="TreeGrafter"/>
</dbReference>
<dbReference type="OrthoDB" id="9793490at2"/>
<feature type="domain" description="ABC transmembrane type-1" evidence="9">
    <location>
        <begin position="16"/>
        <end position="210"/>
    </location>
</feature>
<evidence type="ECO:0000256" key="1">
    <source>
        <dbReference type="ARBA" id="ARBA00004651"/>
    </source>
</evidence>
<name>A0A1I2NBY0_9CLOT</name>
<dbReference type="Gene3D" id="1.10.3720.10">
    <property type="entry name" value="MetI-like"/>
    <property type="match status" value="1"/>
</dbReference>
<dbReference type="GO" id="GO:0005886">
    <property type="term" value="C:plasma membrane"/>
    <property type="evidence" value="ECO:0007669"/>
    <property type="project" value="UniProtKB-SubCell"/>
</dbReference>
<dbReference type="EMBL" id="FOOE01000020">
    <property type="protein sequence ID" value="SFG00590.1"/>
    <property type="molecule type" value="Genomic_DNA"/>
</dbReference>
<keyword evidence="4" id="KW-1003">Cell membrane</keyword>
<accession>A0A1I2NBY0</accession>
<dbReference type="SUPFAM" id="SSF161098">
    <property type="entry name" value="MetI-like"/>
    <property type="match status" value="1"/>
</dbReference>
<evidence type="ECO:0000256" key="7">
    <source>
        <dbReference type="ARBA" id="ARBA00023136"/>
    </source>
</evidence>
<keyword evidence="7 8" id="KW-0472">Membrane</keyword>
<dbReference type="PANTHER" id="PTHR30450">
    <property type="entry name" value="ABC TRANSPORTER PERMEASE"/>
    <property type="match status" value="1"/>
</dbReference>
<dbReference type="InterPro" id="IPR000515">
    <property type="entry name" value="MetI-like"/>
</dbReference>
<evidence type="ECO:0000256" key="8">
    <source>
        <dbReference type="RuleBase" id="RU363032"/>
    </source>
</evidence>
<evidence type="ECO:0000313" key="11">
    <source>
        <dbReference type="Proteomes" id="UP000182135"/>
    </source>
</evidence>
<evidence type="ECO:0000256" key="3">
    <source>
        <dbReference type="ARBA" id="ARBA00022448"/>
    </source>
</evidence>
<evidence type="ECO:0000259" key="9">
    <source>
        <dbReference type="PROSITE" id="PS50928"/>
    </source>
</evidence>
<feature type="transmembrane region" description="Helical" evidence="8">
    <location>
        <begin position="87"/>
        <end position="108"/>
    </location>
</feature>